<dbReference type="AlphaFoldDB" id="A0A1H0DVK5"/>
<dbReference type="STRING" id="211114.SAMN04489726_8020"/>
<keyword evidence="2" id="KW-1133">Transmembrane helix</keyword>
<proteinExistence type="predicted"/>
<evidence type="ECO:0000313" key="3">
    <source>
        <dbReference type="EMBL" id="SDN74234.1"/>
    </source>
</evidence>
<dbReference type="OrthoDB" id="3315119at2"/>
<evidence type="ECO:0000313" key="4">
    <source>
        <dbReference type="Proteomes" id="UP000183376"/>
    </source>
</evidence>
<dbReference type="RefSeq" id="WP_030431946.1">
    <property type="nucleotide sequence ID" value="NZ_JOEF01000022.1"/>
</dbReference>
<dbReference type="SUPFAM" id="SSF52540">
    <property type="entry name" value="P-loop containing nucleoside triphosphate hydrolases"/>
    <property type="match status" value="1"/>
</dbReference>
<accession>A0A1H0DVK5</accession>
<dbReference type="eggNOG" id="ENOG5031PN8">
    <property type="taxonomic scope" value="Bacteria"/>
</dbReference>
<dbReference type="Proteomes" id="UP000183376">
    <property type="component" value="Chromosome I"/>
</dbReference>
<gene>
    <name evidence="3" type="ORF">SAMN04489726_8020</name>
</gene>
<dbReference type="InterPro" id="IPR027417">
    <property type="entry name" value="P-loop_NTPase"/>
</dbReference>
<dbReference type="Gene3D" id="3.40.50.300">
    <property type="entry name" value="P-loop containing nucleotide triphosphate hydrolases"/>
    <property type="match status" value="1"/>
</dbReference>
<dbReference type="EMBL" id="LT629701">
    <property type="protein sequence ID" value="SDN74234.1"/>
    <property type="molecule type" value="Genomic_DNA"/>
</dbReference>
<organism evidence="3 4">
    <name type="scientific">Allokutzneria albata</name>
    <name type="common">Kibdelosporangium albatum</name>
    <dbReference type="NCBI Taxonomy" id="211114"/>
    <lineage>
        <taxon>Bacteria</taxon>
        <taxon>Bacillati</taxon>
        <taxon>Actinomycetota</taxon>
        <taxon>Actinomycetes</taxon>
        <taxon>Pseudonocardiales</taxon>
        <taxon>Pseudonocardiaceae</taxon>
        <taxon>Allokutzneria</taxon>
    </lineage>
</organism>
<protein>
    <recommendedName>
        <fullName evidence="5">FtsK domain-containing protein</fullName>
    </recommendedName>
</protein>
<feature type="transmembrane region" description="Helical" evidence="2">
    <location>
        <begin position="95"/>
        <end position="115"/>
    </location>
</feature>
<keyword evidence="2" id="KW-0472">Membrane</keyword>
<name>A0A1H0DVK5_ALLAB</name>
<feature type="transmembrane region" description="Helical" evidence="2">
    <location>
        <begin position="12"/>
        <end position="32"/>
    </location>
</feature>
<reference evidence="3 4" key="1">
    <citation type="submission" date="2016-10" db="EMBL/GenBank/DDBJ databases">
        <authorList>
            <person name="de Groot N.N."/>
        </authorList>
    </citation>
    <scope>NUCLEOTIDE SEQUENCE [LARGE SCALE GENOMIC DNA]</scope>
    <source>
        <strain evidence="3 4">DSM 44149</strain>
    </source>
</reference>
<sequence>MGNERMTVPAEVTWGAVYGVGTWAAHAVFTMWEVHPALVGVGGLVATGLAGTAVSVHLRDHDRCTELTRRTALTCTGVLGIGDVAWLTYAQVTGVVTGTMAAALVAGAAMVWGSVTAIGAKLRRTAPTVAAARDAQRAIGSWGRVLEEAGYGHLRLLGEPERGDDRTTLRCTYPAKSASLPTQAGGAEAIAAAVAAVFPRRRVTDSMVIVEPGGMVQSGTLAIHVLDHDVLGDRIEPPRCDRRRSIRDPFDLGRYVNGTTVEAMLWRVHGELIGMTQSGKSTMLKRIILELLRCDDVEVWVGGRHKLNDLVRSFLAHLQQLRPGEPEHCPFGYVAADQTGCLEMLAAGWQEGNRRLALPGGYDGPSPVLPSIVINLDEAHHVLSSPQRILCHDGVERNASELVFAITSGLTSVDVTVILATQRGTVDHYGVKGPDIKANLRLRMAFASADPADLPRVVPNARAALSNAKLQHPGAFYIQQGRVAALLAKGYDITGAEIEAMMPARLDTCGQLPAELDDLLDVADGAYGKRWLDSLEEFLEYVRTGTRPRATPPTSGLNSRLAPAAPSHGSGTALAALPSVTEIIAASDERMRQARLDRVRRLDQAAVDKAFADLVADPPLAIPTGARDRVQLAVEQLGTATRAEIVAWLAEHQAPVAAGTVTNQLAELVRDGLVRRDGPTNSPTYRPA</sequence>
<feature type="region of interest" description="Disordered" evidence="1">
    <location>
        <begin position="546"/>
        <end position="566"/>
    </location>
</feature>
<evidence type="ECO:0000256" key="2">
    <source>
        <dbReference type="SAM" id="Phobius"/>
    </source>
</evidence>
<keyword evidence="2" id="KW-0812">Transmembrane</keyword>
<keyword evidence="4" id="KW-1185">Reference proteome</keyword>
<evidence type="ECO:0008006" key="5">
    <source>
        <dbReference type="Google" id="ProtNLM"/>
    </source>
</evidence>
<feature type="transmembrane region" description="Helical" evidence="2">
    <location>
        <begin position="38"/>
        <end position="58"/>
    </location>
</feature>
<evidence type="ECO:0000256" key="1">
    <source>
        <dbReference type="SAM" id="MobiDB-lite"/>
    </source>
</evidence>